<dbReference type="SMART" id="SM00065">
    <property type="entry name" value="GAF"/>
    <property type="match status" value="1"/>
</dbReference>
<feature type="domain" description="Response regulatory" evidence="13">
    <location>
        <begin position="8"/>
        <end position="122"/>
    </location>
</feature>
<dbReference type="GO" id="GO:0000155">
    <property type="term" value="F:phosphorelay sensor kinase activity"/>
    <property type="evidence" value="ECO:0007669"/>
    <property type="project" value="InterPro"/>
</dbReference>
<evidence type="ECO:0000313" key="17">
    <source>
        <dbReference type="Proteomes" id="UP000298324"/>
    </source>
</evidence>
<evidence type="ECO:0000256" key="3">
    <source>
        <dbReference type="ARBA" id="ARBA00018672"/>
    </source>
</evidence>
<dbReference type="InterPro" id="IPR013767">
    <property type="entry name" value="PAS_fold"/>
</dbReference>
<keyword evidence="5 16" id="KW-0808">Transferase</keyword>
<evidence type="ECO:0000256" key="4">
    <source>
        <dbReference type="ARBA" id="ARBA00022553"/>
    </source>
</evidence>
<evidence type="ECO:0000256" key="11">
    <source>
        <dbReference type="PROSITE-ProRule" id="PRU00169"/>
    </source>
</evidence>
<sequence>MGMTKLGRVLVVDDEVELMTVLCETLNEREYEAFGFTSGADALKALQEQDFDLILTDLMMPGMNGIELYREALKIDPNMVGIMMTGQGTVQTAVEAMKVGAFDFVLKPFKLNTLLAVLLRAMEMRRLRNENLQLCDSMAIYDLAMAVSSSLDINVILNKIADAVLDQCEADEISIMLPTSTGEELYVAVARGDQMEIKLGQRIPIHKGIAGWVASNHETLIMQGAIRDPRFAPIKPRPEIKSSISTPLLVGGKCVGVLNVNSKKRKSYLFGKVKALKILAGTAASALENARLYGELQRAEQKYRSIFENTTEGIFQVAPDGRYLFVNPSMARILGYNQPEEMLSLKSGLNYESFLGSESERQGIERQIRRQDGAVIWVSENVRVVRDDQGDMLYFEGTMEDITKRKEAEEALRESEARYRRIVETAAEGIWVIDRNCRTTFINKKMAEMLGCAVEEMVGKSLYDFIDNEWAAKVESNIKLHQQGISKQYEFKFRRTDGKELWAIISINPFFELNGQYSGALAMVTDITERKQLEKEMARLDRLDLIGEMAAGIGHEIRNPMTAVRGFLQLLKGKKEFVKHGEYFNLMISELDRANTIITEFLSLAKNKAVQLKPSILNTILESMLPLIEADALVTDKYINLETQELPELLLDEKEIRQLILNLARNGLESMSPGGKMNLRTFVEGEEVVLSVQDQGKGIEPGIIEKIGTPFYTTKENGTGLGLAVCYKVADRHNAKIDFETGQAGTTFFVRFKTSKKRTINH</sequence>
<dbReference type="PROSITE" id="PS50112">
    <property type="entry name" value="PAS"/>
    <property type="match status" value="2"/>
</dbReference>
<dbReference type="InterPro" id="IPR003661">
    <property type="entry name" value="HisK_dim/P_dom"/>
</dbReference>
<dbReference type="SUPFAM" id="SSF47384">
    <property type="entry name" value="Homodimeric domain of signal transducing histidine kinase"/>
    <property type="match status" value="1"/>
</dbReference>
<keyword evidence="17" id="KW-1185">Reference proteome</keyword>
<evidence type="ECO:0000256" key="1">
    <source>
        <dbReference type="ARBA" id="ARBA00000085"/>
    </source>
</evidence>
<dbReference type="CDD" id="cd00130">
    <property type="entry name" value="PAS"/>
    <property type="match status" value="2"/>
</dbReference>
<name>A0A4Y7R7P9_9FIRM</name>
<gene>
    <name evidence="16" type="primary">kinE_11</name>
    <name evidence="16" type="ORF">Psch_03758</name>
</gene>
<dbReference type="Proteomes" id="UP000298324">
    <property type="component" value="Unassembled WGS sequence"/>
</dbReference>
<evidence type="ECO:0000259" key="13">
    <source>
        <dbReference type="PROSITE" id="PS50110"/>
    </source>
</evidence>
<dbReference type="RefSeq" id="WP_190259270.1">
    <property type="nucleotide sequence ID" value="NZ_QFGA01000003.1"/>
</dbReference>
<dbReference type="SMART" id="SM00086">
    <property type="entry name" value="PAC"/>
    <property type="match status" value="2"/>
</dbReference>
<dbReference type="SUPFAM" id="SSF55781">
    <property type="entry name" value="GAF domain-like"/>
    <property type="match status" value="1"/>
</dbReference>
<dbReference type="Pfam" id="PF01590">
    <property type="entry name" value="GAF"/>
    <property type="match status" value="1"/>
</dbReference>
<dbReference type="Pfam" id="PF00989">
    <property type="entry name" value="PAS"/>
    <property type="match status" value="2"/>
</dbReference>
<dbReference type="InterPro" id="IPR029016">
    <property type="entry name" value="GAF-like_dom_sf"/>
</dbReference>
<feature type="domain" description="PAS" evidence="14">
    <location>
        <begin position="299"/>
        <end position="340"/>
    </location>
</feature>
<evidence type="ECO:0000256" key="2">
    <source>
        <dbReference type="ARBA" id="ARBA00012438"/>
    </source>
</evidence>
<evidence type="ECO:0000256" key="10">
    <source>
        <dbReference type="ARBA" id="ARBA00024867"/>
    </source>
</evidence>
<dbReference type="InterPro" id="IPR003594">
    <property type="entry name" value="HATPase_dom"/>
</dbReference>
<keyword evidence="9" id="KW-0902">Two-component regulatory system</keyword>
<dbReference type="Gene3D" id="3.40.50.2300">
    <property type="match status" value="1"/>
</dbReference>
<feature type="domain" description="PAC" evidence="15">
    <location>
        <begin position="487"/>
        <end position="539"/>
    </location>
</feature>
<feature type="domain" description="PAC" evidence="15">
    <location>
        <begin position="362"/>
        <end position="414"/>
    </location>
</feature>
<dbReference type="InterPro" id="IPR035965">
    <property type="entry name" value="PAS-like_dom_sf"/>
</dbReference>
<dbReference type="PANTHER" id="PTHR43065:SF46">
    <property type="entry name" value="C4-DICARBOXYLATE TRANSPORT SENSOR PROTEIN DCTB"/>
    <property type="match status" value="1"/>
</dbReference>
<dbReference type="PROSITE" id="PS50109">
    <property type="entry name" value="HIS_KIN"/>
    <property type="match status" value="1"/>
</dbReference>
<feature type="domain" description="Histidine kinase" evidence="12">
    <location>
        <begin position="552"/>
        <end position="756"/>
    </location>
</feature>
<dbReference type="InterPro" id="IPR001610">
    <property type="entry name" value="PAC"/>
</dbReference>
<dbReference type="Gene3D" id="1.10.287.130">
    <property type="match status" value="1"/>
</dbReference>
<organism evidence="16 17">
    <name type="scientific">Pelotomaculum schinkii</name>
    <dbReference type="NCBI Taxonomy" id="78350"/>
    <lineage>
        <taxon>Bacteria</taxon>
        <taxon>Bacillati</taxon>
        <taxon>Bacillota</taxon>
        <taxon>Clostridia</taxon>
        <taxon>Eubacteriales</taxon>
        <taxon>Desulfotomaculaceae</taxon>
        <taxon>Pelotomaculum</taxon>
    </lineage>
</organism>
<dbReference type="SUPFAM" id="SSF55785">
    <property type="entry name" value="PYP-like sensor domain (PAS domain)"/>
    <property type="match status" value="2"/>
</dbReference>
<evidence type="ECO:0000259" key="12">
    <source>
        <dbReference type="PROSITE" id="PS50109"/>
    </source>
</evidence>
<dbReference type="Pfam" id="PF02518">
    <property type="entry name" value="HATPase_c"/>
    <property type="match status" value="1"/>
</dbReference>
<keyword evidence="8" id="KW-0067">ATP-binding</keyword>
<keyword evidence="7 16" id="KW-0418">Kinase</keyword>
<dbReference type="SUPFAM" id="SSF52172">
    <property type="entry name" value="CheY-like"/>
    <property type="match status" value="1"/>
</dbReference>
<dbReference type="EMBL" id="QFGA01000003">
    <property type="protein sequence ID" value="TEB04995.1"/>
    <property type="molecule type" value="Genomic_DNA"/>
</dbReference>
<comment type="catalytic activity">
    <reaction evidence="1">
        <text>ATP + protein L-histidine = ADP + protein N-phospho-L-histidine.</text>
        <dbReference type="EC" id="2.7.13.3"/>
    </reaction>
</comment>
<dbReference type="SMART" id="SM00388">
    <property type="entry name" value="HisKA"/>
    <property type="match status" value="1"/>
</dbReference>
<dbReference type="Gene3D" id="3.30.450.40">
    <property type="match status" value="1"/>
</dbReference>
<dbReference type="PROSITE" id="PS50110">
    <property type="entry name" value="RESPONSE_REGULATORY"/>
    <property type="match status" value="1"/>
</dbReference>
<dbReference type="NCBIfam" id="TIGR00229">
    <property type="entry name" value="sensory_box"/>
    <property type="match status" value="2"/>
</dbReference>
<feature type="modified residue" description="4-aspartylphosphate" evidence="11">
    <location>
        <position position="57"/>
    </location>
</feature>
<dbReference type="GO" id="GO:0005524">
    <property type="term" value="F:ATP binding"/>
    <property type="evidence" value="ECO:0007669"/>
    <property type="project" value="UniProtKB-KW"/>
</dbReference>
<proteinExistence type="predicted"/>
<dbReference type="SUPFAM" id="SSF55874">
    <property type="entry name" value="ATPase domain of HSP90 chaperone/DNA topoisomerase II/histidine kinase"/>
    <property type="match status" value="1"/>
</dbReference>
<dbReference type="Gene3D" id="3.30.450.20">
    <property type="entry name" value="PAS domain"/>
    <property type="match status" value="2"/>
</dbReference>
<dbReference type="Pfam" id="PF00072">
    <property type="entry name" value="Response_reg"/>
    <property type="match status" value="1"/>
</dbReference>
<dbReference type="SMART" id="SM00091">
    <property type="entry name" value="PAS"/>
    <property type="match status" value="2"/>
</dbReference>
<dbReference type="InterPro" id="IPR011006">
    <property type="entry name" value="CheY-like_superfamily"/>
</dbReference>
<dbReference type="AlphaFoldDB" id="A0A4Y7R7P9"/>
<evidence type="ECO:0000313" key="16">
    <source>
        <dbReference type="EMBL" id="TEB04995.1"/>
    </source>
</evidence>
<dbReference type="GO" id="GO:0006355">
    <property type="term" value="P:regulation of DNA-templated transcription"/>
    <property type="evidence" value="ECO:0007669"/>
    <property type="project" value="InterPro"/>
</dbReference>
<dbReference type="SMART" id="SM00387">
    <property type="entry name" value="HATPase_c"/>
    <property type="match status" value="1"/>
</dbReference>
<protein>
    <recommendedName>
        <fullName evidence="3">Stage 0 sporulation protein A homolog</fullName>
        <ecNumber evidence="2">2.7.13.3</ecNumber>
    </recommendedName>
</protein>
<evidence type="ECO:0000256" key="9">
    <source>
        <dbReference type="ARBA" id="ARBA00023012"/>
    </source>
</evidence>
<keyword evidence="6" id="KW-0547">Nucleotide-binding</keyword>
<accession>A0A4Y7R7P9</accession>
<dbReference type="InterPro" id="IPR003018">
    <property type="entry name" value="GAF"/>
</dbReference>
<dbReference type="InterPro" id="IPR036097">
    <property type="entry name" value="HisK_dim/P_sf"/>
</dbReference>
<dbReference type="Pfam" id="PF00512">
    <property type="entry name" value="HisKA"/>
    <property type="match status" value="1"/>
</dbReference>
<dbReference type="CDD" id="cd00082">
    <property type="entry name" value="HisKA"/>
    <property type="match status" value="1"/>
</dbReference>
<comment type="caution">
    <text evidence="16">The sequence shown here is derived from an EMBL/GenBank/DDBJ whole genome shotgun (WGS) entry which is preliminary data.</text>
</comment>
<evidence type="ECO:0000259" key="14">
    <source>
        <dbReference type="PROSITE" id="PS50112"/>
    </source>
</evidence>
<dbReference type="InterPro" id="IPR001789">
    <property type="entry name" value="Sig_transdc_resp-reg_receiver"/>
</dbReference>
<reference evidence="16 17" key="1">
    <citation type="journal article" date="2018" name="Environ. Microbiol.">
        <title>Novel energy conservation strategies and behaviour of Pelotomaculum schinkii driving syntrophic propionate catabolism.</title>
        <authorList>
            <person name="Hidalgo-Ahumada C.A.P."/>
            <person name="Nobu M.K."/>
            <person name="Narihiro T."/>
            <person name="Tamaki H."/>
            <person name="Liu W.T."/>
            <person name="Kamagata Y."/>
            <person name="Stams A.J.M."/>
            <person name="Imachi H."/>
            <person name="Sousa D.Z."/>
        </authorList>
    </citation>
    <scope>NUCLEOTIDE SEQUENCE [LARGE SCALE GENOMIC DNA]</scope>
    <source>
        <strain evidence="16 17">HH</strain>
    </source>
</reference>
<dbReference type="InterPro" id="IPR000014">
    <property type="entry name" value="PAS"/>
</dbReference>
<dbReference type="PANTHER" id="PTHR43065">
    <property type="entry name" value="SENSOR HISTIDINE KINASE"/>
    <property type="match status" value="1"/>
</dbReference>
<dbReference type="PROSITE" id="PS50113">
    <property type="entry name" value="PAC"/>
    <property type="match status" value="2"/>
</dbReference>
<dbReference type="InterPro" id="IPR000700">
    <property type="entry name" value="PAS-assoc_C"/>
</dbReference>
<evidence type="ECO:0000256" key="6">
    <source>
        <dbReference type="ARBA" id="ARBA00022741"/>
    </source>
</evidence>
<evidence type="ECO:0000256" key="7">
    <source>
        <dbReference type="ARBA" id="ARBA00022777"/>
    </source>
</evidence>
<feature type="domain" description="PAS" evidence="14">
    <location>
        <begin position="415"/>
        <end position="488"/>
    </location>
</feature>
<evidence type="ECO:0000256" key="5">
    <source>
        <dbReference type="ARBA" id="ARBA00022679"/>
    </source>
</evidence>
<evidence type="ECO:0000259" key="15">
    <source>
        <dbReference type="PROSITE" id="PS50113"/>
    </source>
</evidence>
<dbReference type="SMART" id="SM00448">
    <property type="entry name" value="REC"/>
    <property type="match status" value="1"/>
</dbReference>
<keyword evidence="4 11" id="KW-0597">Phosphoprotein</keyword>
<dbReference type="EC" id="2.7.13.3" evidence="2"/>
<dbReference type="InterPro" id="IPR036890">
    <property type="entry name" value="HATPase_C_sf"/>
</dbReference>
<comment type="function">
    <text evidence="10">May play the central regulatory role in sporulation. It may be an element of the effector pathway responsible for the activation of sporulation genes in response to nutritional stress. Spo0A may act in concert with spo0H (a sigma factor) to control the expression of some genes that are critical to the sporulation process.</text>
</comment>
<dbReference type="InterPro" id="IPR004358">
    <property type="entry name" value="Sig_transdc_His_kin-like_C"/>
</dbReference>
<dbReference type="Gene3D" id="3.30.565.10">
    <property type="entry name" value="Histidine kinase-like ATPase, C-terminal domain"/>
    <property type="match status" value="1"/>
</dbReference>
<dbReference type="InterPro" id="IPR005467">
    <property type="entry name" value="His_kinase_dom"/>
</dbReference>
<evidence type="ECO:0000256" key="8">
    <source>
        <dbReference type="ARBA" id="ARBA00022840"/>
    </source>
</evidence>
<dbReference type="PRINTS" id="PR00344">
    <property type="entry name" value="BCTRLSENSOR"/>
</dbReference>